<proteinExistence type="predicted"/>
<keyword evidence="2" id="KW-1185">Reference proteome</keyword>
<gene>
    <name evidence="1" type="ORF">Megvenef_00583</name>
</gene>
<comment type="caution">
    <text evidence="1">The sequence shown here is derived from an EMBL/GenBank/DDBJ whole genome shotgun (WGS) entry which is preliminary data.</text>
</comment>
<accession>A0ABU5NBV9</accession>
<evidence type="ECO:0000313" key="1">
    <source>
        <dbReference type="EMBL" id="MEA0970616.1"/>
    </source>
</evidence>
<reference evidence="1 2" key="1">
    <citation type="submission" date="2023-03" db="EMBL/GenBank/DDBJ databases">
        <title>Host association and intracellularity evolved multiple times independently in the Rickettsiales.</title>
        <authorList>
            <person name="Castelli M."/>
            <person name="Nardi T."/>
            <person name="Gammuto L."/>
            <person name="Bellinzona G."/>
            <person name="Sabaneyeva E."/>
            <person name="Potekhin A."/>
            <person name="Serra V."/>
            <person name="Petroni G."/>
            <person name="Sassera D."/>
        </authorList>
    </citation>
    <scope>NUCLEOTIDE SEQUENCE [LARGE SCALE GENOMIC DNA]</scope>
    <source>
        <strain evidence="1 2">Sr 2-6</strain>
    </source>
</reference>
<dbReference type="Proteomes" id="UP001291687">
    <property type="component" value="Unassembled WGS sequence"/>
</dbReference>
<protein>
    <submittedName>
        <fullName evidence="1">Uncharacterized protein</fullName>
    </submittedName>
</protein>
<organism evidence="1 2">
    <name type="scientific">Candidatus Megaera venefica</name>
    <dbReference type="NCBI Taxonomy" id="2055910"/>
    <lineage>
        <taxon>Bacteria</taxon>
        <taxon>Pseudomonadati</taxon>
        <taxon>Pseudomonadota</taxon>
        <taxon>Alphaproteobacteria</taxon>
        <taxon>Rickettsiales</taxon>
        <taxon>Rickettsiaceae</taxon>
        <taxon>Candidatus Megaera</taxon>
    </lineage>
</organism>
<dbReference type="RefSeq" id="WP_322776520.1">
    <property type="nucleotide sequence ID" value="NZ_JARJFB010000031.1"/>
</dbReference>
<sequence>MIDNMNIAFNSANKLARTYTMQMEALNRYRGKGQQKITVEHVSINSGGQAIIGNVTKKEA</sequence>
<dbReference type="EMBL" id="JARJFB010000031">
    <property type="protein sequence ID" value="MEA0970616.1"/>
    <property type="molecule type" value="Genomic_DNA"/>
</dbReference>
<name>A0ABU5NBV9_9RICK</name>
<evidence type="ECO:0000313" key="2">
    <source>
        <dbReference type="Proteomes" id="UP001291687"/>
    </source>
</evidence>